<proteinExistence type="predicted"/>
<dbReference type="Proteomes" id="UP000005087">
    <property type="component" value="Chromosome"/>
</dbReference>
<organism evidence="2 3">
    <name type="scientific">Saccharomonospora glauca K62</name>
    <dbReference type="NCBI Taxonomy" id="928724"/>
    <lineage>
        <taxon>Bacteria</taxon>
        <taxon>Bacillati</taxon>
        <taxon>Actinomycetota</taxon>
        <taxon>Actinomycetes</taxon>
        <taxon>Pseudonocardiales</taxon>
        <taxon>Pseudonocardiaceae</taxon>
        <taxon>Saccharomonospora</taxon>
    </lineage>
</organism>
<dbReference type="PANTHER" id="PTHR35525">
    <property type="entry name" value="BLL6575 PROTEIN"/>
    <property type="match status" value="1"/>
</dbReference>
<reference evidence="2 3" key="1">
    <citation type="submission" date="2011-09" db="EMBL/GenBank/DDBJ databases">
        <authorList>
            <consortium name="US DOE Joint Genome Institute (JGI-PGF)"/>
            <person name="Lucas S."/>
            <person name="Han J."/>
            <person name="Lapidus A."/>
            <person name="Cheng J.-F."/>
            <person name="Goodwin L."/>
            <person name="Pitluck S."/>
            <person name="Peters L."/>
            <person name="Land M.L."/>
            <person name="Hauser L."/>
            <person name="Brambilla E."/>
            <person name="Klenk H.-P."/>
            <person name="Woyke T.J."/>
        </authorList>
    </citation>
    <scope>NUCLEOTIDE SEQUENCE [LARGE SCALE GENOMIC DNA]</scope>
    <source>
        <strain evidence="2 3">K62</strain>
    </source>
</reference>
<dbReference type="PANTHER" id="PTHR35525:SF3">
    <property type="entry name" value="BLL6575 PROTEIN"/>
    <property type="match status" value="1"/>
</dbReference>
<dbReference type="HOGENOM" id="CLU_087298_3_1_11"/>
<name>I1D3P3_9PSEU</name>
<dbReference type="RefSeq" id="WP_005465219.1">
    <property type="nucleotide sequence ID" value="NZ_CM001484.1"/>
</dbReference>
<protein>
    <submittedName>
        <fullName evidence="2">Conserved protein containing a Zn-ribbon-like motif</fullName>
    </submittedName>
</protein>
<dbReference type="Gene3D" id="1.10.3300.10">
    <property type="entry name" value="Jann2411-like domain"/>
    <property type="match status" value="1"/>
</dbReference>
<dbReference type="AlphaFoldDB" id="I1D3P3"/>
<dbReference type="SUPFAM" id="SSF160904">
    <property type="entry name" value="Jann2411-like"/>
    <property type="match status" value="1"/>
</dbReference>
<evidence type="ECO:0000259" key="1">
    <source>
        <dbReference type="Pfam" id="PF11706"/>
    </source>
</evidence>
<evidence type="ECO:0000313" key="2">
    <source>
        <dbReference type="EMBL" id="EIE99567.1"/>
    </source>
</evidence>
<keyword evidence="3" id="KW-1185">Reference proteome</keyword>
<dbReference type="InterPro" id="IPR010852">
    <property type="entry name" value="ABATE"/>
</dbReference>
<gene>
    <name evidence="2" type="ORF">SacglDRAFT_02678</name>
</gene>
<feature type="domain" description="Zinc finger CGNR" evidence="1">
    <location>
        <begin position="142"/>
        <end position="183"/>
    </location>
</feature>
<reference evidence="3" key="2">
    <citation type="submission" date="2012-01" db="EMBL/GenBank/DDBJ databases">
        <title>Noncontiguous Finished sequence of chromosome of Saccharomonospora glauca K62.</title>
        <authorList>
            <consortium name="US DOE Joint Genome Institute"/>
            <person name="Lucas S."/>
            <person name="Han J."/>
            <person name="Lapidus A."/>
            <person name="Cheng J.-F."/>
            <person name="Goodwin L."/>
            <person name="Pitluck S."/>
            <person name="Peters L."/>
            <person name="Mikhailova N."/>
            <person name="Held B."/>
            <person name="Detter J.C."/>
            <person name="Han C."/>
            <person name="Tapia R."/>
            <person name="Land M."/>
            <person name="Hauser L."/>
            <person name="Kyrpides N."/>
            <person name="Ivanova N."/>
            <person name="Pagani I."/>
            <person name="Brambilla E.-M."/>
            <person name="Klenk H.-P."/>
            <person name="Woyke T."/>
        </authorList>
    </citation>
    <scope>NUCLEOTIDE SEQUENCE [LARGE SCALE GENOMIC DNA]</scope>
    <source>
        <strain evidence="3">K62</strain>
    </source>
</reference>
<accession>I1D3P3</accession>
<dbReference type="Pfam" id="PF11706">
    <property type="entry name" value="zf-CGNR"/>
    <property type="match status" value="1"/>
</dbReference>
<dbReference type="InterPro" id="IPR021005">
    <property type="entry name" value="Znf_CGNR"/>
</dbReference>
<evidence type="ECO:0000313" key="3">
    <source>
        <dbReference type="Proteomes" id="UP000005087"/>
    </source>
</evidence>
<dbReference type="Pfam" id="PF07336">
    <property type="entry name" value="ABATE"/>
    <property type="match status" value="1"/>
</dbReference>
<dbReference type="eggNOG" id="COG5516">
    <property type="taxonomic scope" value="Bacteria"/>
</dbReference>
<dbReference type="OrthoDB" id="123307at2"/>
<sequence>MDRRASQFRLDNPVLAFRFTATLVDRSGEAVERLATPSSLATWFELNGFGTPPRELTEGDLLRARELREVIHRIGTATATGGELDPADVERLNEFSVGGAGHLTLEHGRATWCLPPRRWVDSLFGVIADDAVRVLGGQSRTRVRVCARPECHGLFVDTSRAGTRRWCSMNYCGNRQKKQNLRASAR</sequence>
<dbReference type="EMBL" id="CM001484">
    <property type="protein sequence ID" value="EIE99567.1"/>
    <property type="molecule type" value="Genomic_DNA"/>
</dbReference>
<dbReference type="InterPro" id="IPR023286">
    <property type="entry name" value="ABATE_dom_sf"/>
</dbReference>
<dbReference type="STRING" id="928724.SacglDRAFT_02678"/>